<keyword evidence="5 9" id="KW-0999">Mitochondrion inner membrane</keyword>
<dbReference type="EMBL" id="JAWDJX010000007">
    <property type="protein sequence ID" value="KAK3055817.1"/>
    <property type="molecule type" value="Genomic_DNA"/>
</dbReference>
<evidence type="ECO:0000256" key="4">
    <source>
        <dbReference type="ARBA" id="ARBA00022692"/>
    </source>
</evidence>
<evidence type="ECO:0000256" key="2">
    <source>
        <dbReference type="ARBA" id="ARBA00009575"/>
    </source>
</evidence>
<dbReference type="PANTHER" id="PTHR31586:SF1">
    <property type="entry name" value="CYTOCHROME C OXIDASE ASSEMBLY PROTEIN COX20, MITOCHONDRIAL"/>
    <property type="match status" value="1"/>
</dbReference>
<dbReference type="GO" id="GO:0005743">
    <property type="term" value="C:mitochondrial inner membrane"/>
    <property type="evidence" value="ECO:0007669"/>
    <property type="project" value="UniProtKB-SubCell"/>
</dbReference>
<keyword evidence="10" id="KW-0175">Coiled coil</keyword>
<proteinExistence type="inferred from homology"/>
<feature type="coiled-coil region" evidence="10">
    <location>
        <begin position="161"/>
        <end position="189"/>
    </location>
</feature>
<keyword evidence="13" id="KW-1185">Reference proteome</keyword>
<comment type="caution">
    <text evidence="12">The sequence shown here is derived from an EMBL/GenBank/DDBJ whole genome shotgun (WGS) entry which is preliminary data.</text>
</comment>
<gene>
    <name evidence="12" type="ORF">LTR09_003051</name>
</gene>
<dbReference type="InterPro" id="IPR022533">
    <property type="entry name" value="Cox20"/>
</dbReference>
<accession>A0AAJ0GE89</accession>
<evidence type="ECO:0000256" key="3">
    <source>
        <dbReference type="ARBA" id="ARBA00017689"/>
    </source>
</evidence>
<name>A0AAJ0GE89_9PEZI</name>
<comment type="function">
    <text evidence="9">Involved in the assembly of the cytochrome c oxidase complex.</text>
</comment>
<sequence length="209" mass="22696">MADDTRQSPKPAITDDGVPITKEALNAHPENKPFTGSAWQDPSQQPNPPQSANLMAGGTQNTAGGQAPEVSIGNAFSNGLGLSDFANLPKRPCVRDAYMTGITSGFALGGLRALFGASMFTVCSWAVASTCVSSGVMYQWCLWKRHAERDGMIRAVDILNKNQLEKKAREAAKERQKEDRRKVRDEELEAHYAKLKDMVKKSTVVGDGL</sequence>
<evidence type="ECO:0000256" key="6">
    <source>
        <dbReference type="ARBA" id="ARBA00022989"/>
    </source>
</evidence>
<evidence type="ECO:0000256" key="1">
    <source>
        <dbReference type="ARBA" id="ARBA00004273"/>
    </source>
</evidence>
<comment type="subcellular location">
    <subcellularLocation>
        <location evidence="1 9">Mitochondrion inner membrane</location>
    </subcellularLocation>
</comment>
<keyword evidence="8 9" id="KW-0472">Membrane</keyword>
<evidence type="ECO:0000256" key="8">
    <source>
        <dbReference type="ARBA" id="ARBA00023136"/>
    </source>
</evidence>
<evidence type="ECO:0000256" key="10">
    <source>
        <dbReference type="SAM" id="Coils"/>
    </source>
</evidence>
<keyword evidence="6" id="KW-1133">Transmembrane helix</keyword>
<reference evidence="12" key="1">
    <citation type="submission" date="2023-04" db="EMBL/GenBank/DDBJ databases">
        <title>Black Yeasts Isolated from many extreme environments.</title>
        <authorList>
            <person name="Coleine C."/>
            <person name="Stajich J.E."/>
            <person name="Selbmann L."/>
        </authorList>
    </citation>
    <scope>NUCLEOTIDE SEQUENCE</scope>
    <source>
        <strain evidence="12">CCFEE 5312</strain>
    </source>
</reference>
<feature type="compositionally biased region" description="Low complexity" evidence="11">
    <location>
        <begin position="56"/>
        <end position="67"/>
    </location>
</feature>
<dbReference type="PIRSF" id="PIRSF007871">
    <property type="entry name" value="Cox20"/>
    <property type="match status" value="1"/>
</dbReference>
<organism evidence="12 13">
    <name type="scientific">Extremus antarcticus</name>
    <dbReference type="NCBI Taxonomy" id="702011"/>
    <lineage>
        <taxon>Eukaryota</taxon>
        <taxon>Fungi</taxon>
        <taxon>Dikarya</taxon>
        <taxon>Ascomycota</taxon>
        <taxon>Pezizomycotina</taxon>
        <taxon>Dothideomycetes</taxon>
        <taxon>Dothideomycetidae</taxon>
        <taxon>Mycosphaerellales</taxon>
        <taxon>Extremaceae</taxon>
        <taxon>Extremus</taxon>
    </lineage>
</organism>
<protein>
    <recommendedName>
        <fullName evidence="3 9">Cytochrome c oxidase assembly protein COX20, mitochondrial</fullName>
    </recommendedName>
</protein>
<comment type="similarity">
    <text evidence="2 9">Belongs to the COX20 family.</text>
</comment>
<keyword evidence="7 9" id="KW-0496">Mitochondrion</keyword>
<evidence type="ECO:0000256" key="9">
    <source>
        <dbReference type="PIRNR" id="PIRNR007871"/>
    </source>
</evidence>
<evidence type="ECO:0000256" key="5">
    <source>
        <dbReference type="ARBA" id="ARBA00022792"/>
    </source>
</evidence>
<dbReference type="AlphaFoldDB" id="A0AAJ0GE89"/>
<evidence type="ECO:0000256" key="11">
    <source>
        <dbReference type="SAM" id="MobiDB-lite"/>
    </source>
</evidence>
<evidence type="ECO:0000256" key="7">
    <source>
        <dbReference type="ARBA" id="ARBA00023128"/>
    </source>
</evidence>
<evidence type="ECO:0000313" key="13">
    <source>
        <dbReference type="Proteomes" id="UP001271007"/>
    </source>
</evidence>
<dbReference type="Pfam" id="PF12597">
    <property type="entry name" value="Cox20"/>
    <property type="match status" value="1"/>
</dbReference>
<dbReference type="Proteomes" id="UP001271007">
    <property type="component" value="Unassembled WGS sequence"/>
</dbReference>
<dbReference type="GO" id="GO:0033617">
    <property type="term" value="P:mitochondrial respiratory chain complex IV assembly"/>
    <property type="evidence" value="ECO:0007669"/>
    <property type="project" value="InterPro"/>
</dbReference>
<keyword evidence="4" id="KW-0812">Transmembrane</keyword>
<evidence type="ECO:0000313" key="12">
    <source>
        <dbReference type="EMBL" id="KAK3055817.1"/>
    </source>
</evidence>
<dbReference type="PANTHER" id="PTHR31586">
    <property type="entry name" value="CYTOCHROME C OXIDASE PROTEIN 20"/>
    <property type="match status" value="1"/>
</dbReference>
<feature type="region of interest" description="Disordered" evidence="11">
    <location>
        <begin position="1"/>
        <end position="67"/>
    </location>
</feature>